<dbReference type="EMBL" id="JAJSOF020000038">
    <property type="protein sequence ID" value="KAJ4427372.1"/>
    <property type="molecule type" value="Genomic_DNA"/>
</dbReference>
<accession>A0ABQ8S0A7</accession>
<gene>
    <name evidence="1" type="ORF">ANN_24993</name>
</gene>
<reference evidence="1 2" key="1">
    <citation type="journal article" date="2022" name="Allergy">
        <title>Genome assembly and annotation of Periplaneta americana reveal a comprehensive cockroach allergen profile.</title>
        <authorList>
            <person name="Wang L."/>
            <person name="Xiong Q."/>
            <person name="Saelim N."/>
            <person name="Wang L."/>
            <person name="Nong W."/>
            <person name="Wan A.T."/>
            <person name="Shi M."/>
            <person name="Liu X."/>
            <person name="Cao Q."/>
            <person name="Hui J.H.L."/>
            <person name="Sookrung N."/>
            <person name="Leung T.F."/>
            <person name="Tungtrongchitr A."/>
            <person name="Tsui S.K.W."/>
        </authorList>
    </citation>
    <scope>NUCLEOTIDE SEQUENCE [LARGE SCALE GENOMIC DNA]</scope>
    <source>
        <strain evidence="1">PWHHKU_190912</strain>
    </source>
</reference>
<comment type="caution">
    <text evidence="1">The sequence shown here is derived from an EMBL/GenBank/DDBJ whole genome shotgun (WGS) entry which is preliminary data.</text>
</comment>
<evidence type="ECO:0000313" key="2">
    <source>
        <dbReference type="Proteomes" id="UP001148838"/>
    </source>
</evidence>
<keyword evidence="2" id="KW-1185">Reference proteome</keyword>
<evidence type="ECO:0008006" key="3">
    <source>
        <dbReference type="Google" id="ProtNLM"/>
    </source>
</evidence>
<protein>
    <recommendedName>
        <fullName evidence="3">Tc1-like transposase DDE domain-containing protein</fullName>
    </recommendedName>
</protein>
<proteinExistence type="predicted"/>
<evidence type="ECO:0000313" key="1">
    <source>
        <dbReference type="EMBL" id="KAJ4427372.1"/>
    </source>
</evidence>
<name>A0ABQ8S0A7_PERAM</name>
<sequence length="71" mass="8450">MNQVNFEKWVDEKLIPNLPPRSVVVMDNVPYHSIQVDKPPNKYAPNRDMIVWLRRKGVEANERLHKIKLFP</sequence>
<organism evidence="1 2">
    <name type="scientific">Periplaneta americana</name>
    <name type="common">American cockroach</name>
    <name type="synonym">Blatta americana</name>
    <dbReference type="NCBI Taxonomy" id="6978"/>
    <lineage>
        <taxon>Eukaryota</taxon>
        <taxon>Metazoa</taxon>
        <taxon>Ecdysozoa</taxon>
        <taxon>Arthropoda</taxon>
        <taxon>Hexapoda</taxon>
        <taxon>Insecta</taxon>
        <taxon>Pterygota</taxon>
        <taxon>Neoptera</taxon>
        <taxon>Polyneoptera</taxon>
        <taxon>Dictyoptera</taxon>
        <taxon>Blattodea</taxon>
        <taxon>Blattoidea</taxon>
        <taxon>Blattidae</taxon>
        <taxon>Blattinae</taxon>
        <taxon>Periplaneta</taxon>
    </lineage>
</organism>
<dbReference type="Proteomes" id="UP001148838">
    <property type="component" value="Unassembled WGS sequence"/>
</dbReference>